<sequence>MWKKALPPSVGLLFLIGAISCDQVGSLVSEVTGDNLPKERRAGIKRVHKASADDLRVWLAEPNVLVVLDFYSDTCPPCKAMDPALDKMAEKYADKSAIMKLNVGKPGELATIAMNEYKISETPVLKFYLNGEEVKEMRGIQTEEDLDLAFNKYTSKIKGEFTMREGELPGMKVQRTVEEMMVRTKKGELPKGFVRAKVPEEADDVTKGLPDNVLSAGPPPAPTIPNPPAQ</sequence>
<keyword evidence="1" id="KW-0813">Transport</keyword>
<dbReference type="Gene3D" id="3.40.30.10">
    <property type="entry name" value="Glutaredoxin"/>
    <property type="match status" value="1"/>
</dbReference>
<evidence type="ECO:0000256" key="2">
    <source>
        <dbReference type="ARBA" id="ARBA00022982"/>
    </source>
</evidence>
<dbReference type="PROSITE" id="PS51257">
    <property type="entry name" value="PROKAR_LIPOPROTEIN"/>
    <property type="match status" value="1"/>
</dbReference>
<dbReference type="PANTHER" id="PTHR45663">
    <property type="entry name" value="GEO12009P1"/>
    <property type="match status" value="1"/>
</dbReference>
<evidence type="ECO:0000256" key="1">
    <source>
        <dbReference type="ARBA" id="ARBA00022448"/>
    </source>
</evidence>
<keyword evidence="3" id="KW-1015">Disulfide bond</keyword>
<keyword evidence="8" id="KW-1185">Reference proteome</keyword>
<dbReference type="PANTHER" id="PTHR45663:SF11">
    <property type="entry name" value="GEO12009P1"/>
    <property type="match status" value="1"/>
</dbReference>
<dbReference type="EMBL" id="JBHUJB010000028">
    <property type="protein sequence ID" value="MFD2158500.1"/>
    <property type="molecule type" value="Genomic_DNA"/>
</dbReference>
<evidence type="ECO:0000256" key="5">
    <source>
        <dbReference type="SAM" id="MobiDB-lite"/>
    </source>
</evidence>
<feature type="compositionally biased region" description="Pro residues" evidence="5">
    <location>
        <begin position="217"/>
        <end position="230"/>
    </location>
</feature>
<dbReference type="PROSITE" id="PS00194">
    <property type="entry name" value="THIOREDOXIN_1"/>
    <property type="match status" value="1"/>
</dbReference>
<keyword evidence="2" id="KW-0249">Electron transport</keyword>
<dbReference type="PROSITE" id="PS51352">
    <property type="entry name" value="THIOREDOXIN_2"/>
    <property type="match status" value="1"/>
</dbReference>
<accession>A0ABW4Z9T9</accession>
<evidence type="ECO:0000313" key="8">
    <source>
        <dbReference type="Proteomes" id="UP001597389"/>
    </source>
</evidence>
<dbReference type="Proteomes" id="UP001597389">
    <property type="component" value="Unassembled WGS sequence"/>
</dbReference>
<gene>
    <name evidence="7" type="ORF">ACFSW8_06290</name>
</gene>
<evidence type="ECO:0000313" key="7">
    <source>
        <dbReference type="EMBL" id="MFD2158500.1"/>
    </source>
</evidence>
<feature type="region of interest" description="Disordered" evidence="5">
    <location>
        <begin position="199"/>
        <end position="230"/>
    </location>
</feature>
<proteinExistence type="predicted"/>
<evidence type="ECO:0000256" key="4">
    <source>
        <dbReference type="ARBA" id="ARBA00023284"/>
    </source>
</evidence>
<evidence type="ECO:0000259" key="6">
    <source>
        <dbReference type="PROSITE" id="PS51352"/>
    </source>
</evidence>
<feature type="domain" description="Thioredoxin" evidence="6">
    <location>
        <begin position="22"/>
        <end position="156"/>
    </location>
</feature>
<dbReference type="Pfam" id="PF00085">
    <property type="entry name" value="Thioredoxin"/>
    <property type="match status" value="1"/>
</dbReference>
<dbReference type="SUPFAM" id="SSF52833">
    <property type="entry name" value="Thioredoxin-like"/>
    <property type="match status" value="1"/>
</dbReference>
<protein>
    <submittedName>
        <fullName evidence="7">Thioredoxin family protein</fullName>
    </submittedName>
</protein>
<dbReference type="CDD" id="cd02947">
    <property type="entry name" value="TRX_family"/>
    <property type="match status" value="1"/>
</dbReference>
<evidence type="ECO:0000256" key="3">
    <source>
        <dbReference type="ARBA" id="ARBA00023157"/>
    </source>
</evidence>
<keyword evidence="4" id="KW-0676">Redox-active center</keyword>
<dbReference type="InterPro" id="IPR013766">
    <property type="entry name" value="Thioredoxin_domain"/>
</dbReference>
<dbReference type="InterPro" id="IPR036249">
    <property type="entry name" value="Thioredoxin-like_sf"/>
</dbReference>
<name>A0ABW4Z9T9_9BACT</name>
<organism evidence="7 8">
    <name type="scientific">Rubritalea tangerina</name>
    <dbReference type="NCBI Taxonomy" id="430798"/>
    <lineage>
        <taxon>Bacteria</taxon>
        <taxon>Pseudomonadati</taxon>
        <taxon>Verrucomicrobiota</taxon>
        <taxon>Verrucomicrobiia</taxon>
        <taxon>Verrucomicrobiales</taxon>
        <taxon>Rubritaleaceae</taxon>
        <taxon>Rubritalea</taxon>
    </lineage>
</organism>
<comment type="caution">
    <text evidence="7">The sequence shown here is derived from an EMBL/GenBank/DDBJ whole genome shotgun (WGS) entry which is preliminary data.</text>
</comment>
<reference evidence="8" key="1">
    <citation type="journal article" date="2019" name="Int. J. Syst. Evol. Microbiol.">
        <title>The Global Catalogue of Microorganisms (GCM) 10K type strain sequencing project: providing services to taxonomists for standard genome sequencing and annotation.</title>
        <authorList>
            <consortium name="The Broad Institute Genomics Platform"/>
            <consortium name="The Broad Institute Genome Sequencing Center for Infectious Disease"/>
            <person name="Wu L."/>
            <person name="Ma J."/>
        </authorList>
    </citation>
    <scope>NUCLEOTIDE SEQUENCE [LARGE SCALE GENOMIC DNA]</scope>
    <source>
        <strain evidence="8">CCUG 57942</strain>
    </source>
</reference>
<dbReference type="InterPro" id="IPR017937">
    <property type="entry name" value="Thioredoxin_CS"/>
</dbReference>
<dbReference type="RefSeq" id="WP_377086578.1">
    <property type="nucleotide sequence ID" value="NZ_JBHSJL010000014.1"/>
</dbReference>